<evidence type="ECO:0000259" key="1">
    <source>
        <dbReference type="Pfam" id="PF20236"/>
    </source>
</evidence>
<dbReference type="Pfam" id="PF20236">
    <property type="entry name" value="DUF6593"/>
    <property type="match status" value="1"/>
</dbReference>
<keyword evidence="3" id="KW-1185">Reference proteome</keyword>
<evidence type="ECO:0000313" key="3">
    <source>
        <dbReference type="Proteomes" id="UP001437256"/>
    </source>
</evidence>
<name>A0ABR2ZMF8_9AGAR</name>
<dbReference type="EMBL" id="JBBXMP010000094">
    <property type="protein sequence ID" value="KAL0062852.1"/>
    <property type="molecule type" value="Genomic_DNA"/>
</dbReference>
<protein>
    <recommendedName>
        <fullName evidence="1">DUF6593 domain-containing protein</fullName>
    </recommendedName>
</protein>
<gene>
    <name evidence="2" type="ORF">AAF712_010244</name>
</gene>
<organism evidence="2 3">
    <name type="scientific">Marasmius tenuissimus</name>
    <dbReference type="NCBI Taxonomy" id="585030"/>
    <lineage>
        <taxon>Eukaryota</taxon>
        <taxon>Fungi</taxon>
        <taxon>Dikarya</taxon>
        <taxon>Basidiomycota</taxon>
        <taxon>Agaricomycotina</taxon>
        <taxon>Agaricomycetes</taxon>
        <taxon>Agaricomycetidae</taxon>
        <taxon>Agaricales</taxon>
        <taxon>Marasmiineae</taxon>
        <taxon>Marasmiaceae</taxon>
        <taxon>Marasmius</taxon>
    </lineage>
</organism>
<reference evidence="2 3" key="1">
    <citation type="submission" date="2024-05" db="EMBL/GenBank/DDBJ databases">
        <title>A draft genome resource for the thread blight pathogen Marasmius tenuissimus strain MS-2.</title>
        <authorList>
            <person name="Yulfo-Soto G.E."/>
            <person name="Baruah I.K."/>
            <person name="Amoako-Attah I."/>
            <person name="Bukari Y."/>
            <person name="Meinhardt L.W."/>
            <person name="Bailey B.A."/>
            <person name="Cohen S.P."/>
        </authorList>
    </citation>
    <scope>NUCLEOTIDE SEQUENCE [LARGE SCALE GENOMIC DNA]</scope>
    <source>
        <strain evidence="2 3">MS-2</strain>
    </source>
</reference>
<dbReference type="InterPro" id="IPR046528">
    <property type="entry name" value="DUF6593"/>
</dbReference>
<comment type="caution">
    <text evidence="2">The sequence shown here is derived from an EMBL/GenBank/DDBJ whole genome shotgun (WGS) entry which is preliminary data.</text>
</comment>
<evidence type="ECO:0000313" key="2">
    <source>
        <dbReference type="EMBL" id="KAL0062852.1"/>
    </source>
</evidence>
<feature type="domain" description="DUF6593" evidence="1">
    <location>
        <begin position="37"/>
        <end position="206"/>
    </location>
</feature>
<proteinExistence type="predicted"/>
<sequence length="251" mass="27677">MTPKGSDESDSNSTVNLIFSESPDAFPEDLDSTTVTITLSIEHDDGSKPVYKVITSTQTPSPLTTITKVNKTGQGPETETGRIEYVRGDDDQYKFKHKILVNNTELVPKHLGMGTLKVKSGTGFVFSDGKTYVWREESHLIKKKTIELHPISPEDDHGDDTSTRSLVRTGGTIATFHHDNKKPILSIQHPASTPTIEEILTTFFYVYLQLESGGRTRRNHDPDAEAFAINGAGHGPCLAYGLSSQLSRFEL</sequence>
<dbReference type="Proteomes" id="UP001437256">
    <property type="component" value="Unassembled WGS sequence"/>
</dbReference>
<accession>A0ABR2ZMF8</accession>